<keyword evidence="6" id="KW-1185">Reference proteome</keyword>
<dbReference type="CDD" id="cd03230">
    <property type="entry name" value="ABC_DR_subfamily_A"/>
    <property type="match status" value="1"/>
</dbReference>
<dbReference type="Pfam" id="PF00005">
    <property type="entry name" value="ABC_tran"/>
    <property type="match status" value="1"/>
</dbReference>
<evidence type="ECO:0000256" key="3">
    <source>
        <dbReference type="ARBA" id="ARBA00022840"/>
    </source>
</evidence>
<keyword evidence="1" id="KW-0813">Transport</keyword>
<sequence length="233" mass="25675">MVPVLEVEDLTKNYITKKALNGVSFTLEKGRILGLAGPNGSGKTTLLKILAGLQKASGGTFRVQGSSKLIETKERVSFLPDRNILYPWMKASDAIDFYGDFFADFDRSKAADMLGFMRLDAGERVKNMSKGMVEKLNLVLAFSRKASLYLLDEPLGGIDPVAREQIVSAIIKTWSEDSAIIISTHLLSDVEQLFNEVALIDAGEIILTGDAEALRIERGRSIIQLYIDIFGNR</sequence>
<gene>
    <name evidence="5" type="ORF">JFL75_15665</name>
</gene>
<keyword evidence="3 5" id="KW-0067">ATP-binding</keyword>
<dbReference type="InterPro" id="IPR027417">
    <property type="entry name" value="P-loop_NTPase"/>
</dbReference>
<evidence type="ECO:0000256" key="2">
    <source>
        <dbReference type="ARBA" id="ARBA00022741"/>
    </source>
</evidence>
<evidence type="ECO:0000313" key="5">
    <source>
        <dbReference type="EMBL" id="QQO08356.1"/>
    </source>
</evidence>
<dbReference type="PROSITE" id="PS50893">
    <property type="entry name" value="ABC_TRANSPORTER_2"/>
    <property type="match status" value="1"/>
</dbReference>
<accession>A0A7T7XL36</accession>
<evidence type="ECO:0000256" key="1">
    <source>
        <dbReference type="ARBA" id="ARBA00022448"/>
    </source>
</evidence>
<reference evidence="5" key="1">
    <citation type="submission" date="2021-01" db="EMBL/GenBank/DDBJ databases">
        <title>Description of Breznakiella homolactica.</title>
        <authorList>
            <person name="Song Y."/>
            <person name="Brune A."/>
        </authorList>
    </citation>
    <scope>NUCLEOTIDE SEQUENCE</scope>
    <source>
        <strain evidence="5">RmG30</strain>
    </source>
</reference>
<proteinExistence type="predicted"/>
<dbReference type="PANTHER" id="PTHR42939">
    <property type="entry name" value="ABC TRANSPORTER ATP-BINDING PROTEIN ALBC-RELATED"/>
    <property type="match status" value="1"/>
</dbReference>
<dbReference type="GO" id="GO:0005524">
    <property type="term" value="F:ATP binding"/>
    <property type="evidence" value="ECO:0007669"/>
    <property type="project" value="UniProtKB-KW"/>
</dbReference>
<evidence type="ECO:0000313" key="6">
    <source>
        <dbReference type="Proteomes" id="UP000595917"/>
    </source>
</evidence>
<dbReference type="KEGG" id="bhc:JFL75_15665"/>
<dbReference type="EMBL" id="CP067089">
    <property type="protein sequence ID" value="QQO08356.1"/>
    <property type="molecule type" value="Genomic_DNA"/>
</dbReference>
<dbReference type="PANTHER" id="PTHR42939:SF1">
    <property type="entry name" value="ABC TRANSPORTER ATP-BINDING PROTEIN ALBC-RELATED"/>
    <property type="match status" value="1"/>
</dbReference>
<protein>
    <submittedName>
        <fullName evidence="5">ABC transporter ATP-binding protein</fullName>
    </submittedName>
</protein>
<dbReference type="SUPFAM" id="SSF52540">
    <property type="entry name" value="P-loop containing nucleoside triphosphate hydrolases"/>
    <property type="match status" value="1"/>
</dbReference>
<dbReference type="GO" id="GO:0016887">
    <property type="term" value="F:ATP hydrolysis activity"/>
    <property type="evidence" value="ECO:0007669"/>
    <property type="project" value="InterPro"/>
</dbReference>
<dbReference type="InterPro" id="IPR003439">
    <property type="entry name" value="ABC_transporter-like_ATP-bd"/>
</dbReference>
<dbReference type="InterPro" id="IPR003593">
    <property type="entry name" value="AAA+_ATPase"/>
</dbReference>
<feature type="domain" description="ABC transporter" evidence="4">
    <location>
        <begin position="5"/>
        <end position="227"/>
    </location>
</feature>
<dbReference type="SMART" id="SM00382">
    <property type="entry name" value="AAA"/>
    <property type="match status" value="1"/>
</dbReference>
<dbReference type="AlphaFoldDB" id="A0A7T7XL36"/>
<dbReference type="RefSeq" id="WP_215625662.1">
    <property type="nucleotide sequence ID" value="NZ_CP067089.2"/>
</dbReference>
<keyword evidence="2" id="KW-0547">Nucleotide-binding</keyword>
<organism evidence="5 6">
    <name type="scientific">Breznakiella homolactica</name>
    <dbReference type="NCBI Taxonomy" id="2798577"/>
    <lineage>
        <taxon>Bacteria</taxon>
        <taxon>Pseudomonadati</taxon>
        <taxon>Spirochaetota</taxon>
        <taxon>Spirochaetia</taxon>
        <taxon>Spirochaetales</taxon>
        <taxon>Breznakiellaceae</taxon>
        <taxon>Breznakiella</taxon>
    </lineage>
</organism>
<evidence type="ECO:0000259" key="4">
    <source>
        <dbReference type="PROSITE" id="PS50893"/>
    </source>
</evidence>
<dbReference type="Gene3D" id="3.40.50.300">
    <property type="entry name" value="P-loop containing nucleotide triphosphate hydrolases"/>
    <property type="match status" value="1"/>
</dbReference>
<dbReference type="Proteomes" id="UP000595917">
    <property type="component" value="Chromosome"/>
</dbReference>
<name>A0A7T7XL36_9SPIR</name>
<dbReference type="InterPro" id="IPR051782">
    <property type="entry name" value="ABC_Transporter_VariousFunc"/>
</dbReference>